<name>A0A4S8PTE0_9HYPH</name>
<feature type="signal peptide" evidence="1">
    <location>
        <begin position="1"/>
        <end position="20"/>
    </location>
</feature>
<dbReference type="Proteomes" id="UP000307378">
    <property type="component" value="Unassembled WGS sequence"/>
</dbReference>
<evidence type="ECO:0000256" key="1">
    <source>
        <dbReference type="SAM" id="SignalP"/>
    </source>
</evidence>
<keyword evidence="1" id="KW-0732">Signal</keyword>
<dbReference type="AlphaFoldDB" id="A0A4S8PTE0"/>
<feature type="chain" id="PRO_5020199224" evidence="1">
    <location>
        <begin position="21"/>
        <end position="85"/>
    </location>
</feature>
<evidence type="ECO:0000313" key="3">
    <source>
        <dbReference type="Proteomes" id="UP000307378"/>
    </source>
</evidence>
<proteinExistence type="predicted"/>
<reference evidence="2 3" key="1">
    <citation type="submission" date="2019-04" db="EMBL/GenBank/DDBJ databases">
        <title>genome sequence of strain W3.</title>
        <authorList>
            <person name="Gao J."/>
            <person name="Sun J."/>
        </authorList>
    </citation>
    <scope>NUCLEOTIDE SEQUENCE [LARGE SCALE GENOMIC DNA]</scope>
    <source>
        <strain evidence="2 3">W3</strain>
    </source>
</reference>
<protein>
    <submittedName>
        <fullName evidence="2">Uncharacterized protein</fullName>
    </submittedName>
</protein>
<comment type="caution">
    <text evidence="2">The sequence shown here is derived from an EMBL/GenBank/DDBJ whole genome shotgun (WGS) entry which is preliminary data.</text>
</comment>
<organism evidence="2 3">
    <name type="scientific">Rhizobium rosettiformans W3</name>
    <dbReference type="NCBI Taxonomy" id="538378"/>
    <lineage>
        <taxon>Bacteria</taxon>
        <taxon>Pseudomonadati</taxon>
        <taxon>Pseudomonadota</taxon>
        <taxon>Alphaproteobacteria</taxon>
        <taxon>Hyphomicrobiales</taxon>
        <taxon>Rhizobiaceae</taxon>
        <taxon>Rhizobium/Agrobacterium group</taxon>
        <taxon>Rhizobium</taxon>
    </lineage>
</organism>
<gene>
    <name evidence="2" type="ORF">FAA86_17940</name>
</gene>
<sequence length="85" mass="9448">MIRPLVLSIALTLASGQAWAQMTFCQGDVCTEEVNGVKRTMTPEEVGKLKRQNARTALGNVECRHASSPETCETLMRDLFAQFPY</sequence>
<evidence type="ECO:0000313" key="2">
    <source>
        <dbReference type="EMBL" id="THV33075.1"/>
    </source>
</evidence>
<dbReference type="EMBL" id="STGU01000011">
    <property type="protein sequence ID" value="THV33075.1"/>
    <property type="molecule type" value="Genomic_DNA"/>
</dbReference>
<dbReference type="RefSeq" id="WP_136542508.1">
    <property type="nucleotide sequence ID" value="NZ_STGU01000011.1"/>
</dbReference>
<accession>A0A4S8PTE0</accession>